<dbReference type="SUPFAM" id="SSF81606">
    <property type="entry name" value="PP2C-like"/>
    <property type="match status" value="1"/>
</dbReference>
<evidence type="ECO:0000313" key="4">
    <source>
        <dbReference type="Proteomes" id="UP000317318"/>
    </source>
</evidence>
<dbReference type="AlphaFoldDB" id="A0A517R4B3"/>
<name>A0A517R4B3_9PLAN</name>
<dbReference type="Gene3D" id="3.30.450.40">
    <property type="match status" value="1"/>
</dbReference>
<dbReference type="SMART" id="SM00240">
    <property type="entry name" value="FHA"/>
    <property type="match status" value="1"/>
</dbReference>
<dbReference type="InterPro" id="IPR000253">
    <property type="entry name" value="FHA_dom"/>
</dbReference>
<dbReference type="EC" id="3.1.3.3" evidence="3"/>
<dbReference type="SMART" id="SM00331">
    <property type="entry name" value="PP2C_SIG"/>
    <property type="match status" value="1"/>
</dbReference>
<protein>
    <submittedName>
        <fullName evidence="3">Phosphoserine phosphatase RsbU</fullName>
        <ecNumber evidence="3">3.1.3.3</ecNumber>
    </submittedName>
</protein>
<evidence type="ECO:0000259" key="2">
    <source>
        <dbReference type="PROSITE" id="PS50006"/>
    </source>
</evidence>
<feature type="domain" description="FHA" evidence="2">
    <location>
        <begin position="63"/>
        <end position="112"/>
    </location>
</feature>
<dbReference type="PANTHER" id="PTHR43156">
    <property type="entry name" value="STAGE II SPORULATION PROTEIN E-RELATED"/>
    <property type="match status" value="1"/>
</dbReference>
<dbReference type="Pfam" id="PF00498">
    <property type="entry name" value="FHA"/>
    <property type="match status" value="1"/>
</dbReference>
<dbReference type="Gene3D" id="2.60.200.20">
    <property type="match status" value="1"/>
</dbReference>
<dbReference type="CDD" id="cd00060">
    <property type="entry name" value="FHA"/>
    <property type="match status" value="1"/>
</dbReference>
<dbReference type="Pfam" id="PF07228">
    <property type="entry name" value="SpoIIE"/>
    <property type="match status" value="1"/>
</dbReference>
<dbReference type="Gene3D" id="3.60.40.10">
    <property type="entry name" value="PPM-type phosphatase domain"/>
    <property type="match status" value="1"/>
</dbReference>
<gene>
    <name evidence="3" type="primary">rsbU_4</name>
    <name evidence="3" type="ORF">Pan189_30860</name>
</gene>
<dbReference type="Pfam" id="PF13185">
    <property type="entry name" value="GAF_2"/>
    <property type="match status" value="1"/>
</dbReference>
<proteinExistence type="predicted"/>
<accession>A0A517R4B3</accession>
<keyword evidence="1 3" id="KW-0378">Hydrolase</keyword>
<dbReference type="InterPro" id="IPR029016">
    <property type="entry name" value="GAF-like_dom_sf"/>
</dbReference>
<evidence type="ECO:0000313" key="3">
    <source>
        <dbReference type="EMBL" id="QDT38690.1"/>
    </source>
</evidence>
<evidence type="ECO:0000256" key="1">
    <source>
        <dbReference type="ARBA" id="ARBA00022801"/>
    </source>
</evidence>
<dbReference type="OrthoDB" id="247273at2"/>
<dbReference type="PROSITE" id="PS50006">
    <property type="entry name" value="FHA_DOMAIN"/>
    <property type="match status" value="1"/>
</dbReference>
<reference evidence="3 4" key="1">
    <citation type="submission" date="2019-02" db="EMBL/GenBank/DDBJ databases">
        <title>Deep-cultivation of Planctomycetes and their phenomic and genomic characterization uncovers novel biology.</title>
        <authorList>
            <person name="Wiegand S."/>
            <person name="Jogler M."/>
            <person name="Boedeker C."/>
            <person name="Pinto D."/>
            <person name="Vollmers J."/>
            <person name="Rivas-Marin E."/>
            <person name="Kohn T."/>
            <person name="Peeters S.H."/>
            <person name="Heuer A."/>
            <person name="Rast P."/>
            <person name="Oberbeckmann S."/>
            <person name="Bunk B."/>
            <person name="Jeske O."/>
            <person name="Meyerdierks A."/>
            <person name="Storesund J.E."/>
            <person name="Kallscheuer N."/>
            <person name="Luecker S."/>
            <person name="Lage O.M."/>
            <person name="Pohl T."/>
            <person name="Merkel B.J."/>
            <person name="Hornburger P."/>
            <person name="Mueller R.-W."/>
            <person name="Bruemmer F."/>
            <person name="Labrenz M."/>
            <person name="Spormann A.M."/>
            <person name="Op den Camp H."/>
            <person name="Overmann J."/>
            <person name="Amann R."/>
            <person name="Jetten M.S.M."/>
            <person name="Mascher T."/>
            <person name="Medema M.H."/>
            <person name="Devos D.P."/>
            <person name="Kaster A.-K."/>
            <person name="Ovreas L."/>
            <person name="Rohde M."/>
            <person name="Galperin M.Y."/>
            <person name="Jogler C."/>
        </authorList>
    </citation>
    <scope>NUCLEOTIDE SEQUENCE [LARGE SCALE GENOMIC DNA]</scope>
    <source>
        <strain evidence="3 4">Pan189</strain>
    </source>
</reference>
<dbReference type="InterPro" id="IPR001932">
    <property type="entry name" value="PPM-type_phosphatase-like_dom"/>
</dbReference>
<dbReference type="InterPro" id="IPR036457">
    <property type="entry name" value="PPM-type-like_dom_sf"/>
</dbReference>
<dbReference type="EMBL" id="CP036268">
    <property type="protein sequence ID" value="QDT38690.1"/>
    <property type="molecule type" value="Genomic_DNA"/>
</dbReference>
<dbReference type="KEGG" id="svp:Pan189_30860"/>
<dbReference type="GO" id="GO:0016791">
    <property type="term" value="F:phosphatase activity"/>
    <property type="evidence" value="ECO:0007669"/>
    <property type="project" value="TreeGrafter"/>
</dbReference>
<dbReference type="InterPro" id="IPR003018">
    <property type="entry name" value="GAF"/>
</dbReference>
<dbReference type="PANTHER" id="PTHR43156:SF2">
    <property type="entry name" value="STAGE II SPORULATION PROTEIN E"/>
    <property type="match status" value="1"/>
</dbReference>
<dbReference type="RefSeq" id="WP_145364775.1">
    <property type="nucleotide sequence ID" value="NZ_CP036268.1"/>
</dbReference>
<dbReference type="SMART" id="SM00065">
    <property type="entry name" value="GAF"/>
    <property type="match status" value="1"/>
</dbReference>
<dbReference type="SUPFAM" id="SSF49879">
    <property type="entry name" value="SMAD/FHA domain"/>
    <property type="match status" value="1"/>
</dbReference>
<dbReference type="SUPFAM" id="SSF55781">
    <property type="entry name" value="GAF domain-like"/>
    <property type="match status" value="1"/>
</dbReference>
<sequence>MVDTLTRRKSDGYTVESASVALLERGGRDESALPSLWNLVVPYLVVDQGATPGHIFELDRETTIIGRHPTCDIVVENAAVSRQHAAVAETHGEFHVEDLRSRNKTFVNGCLLEGTAALEDNDLIQISDHLFRYRVAKPATGDAADTDPNLNARGQIFSLDEDTLDEGPTHFESSSVLGTLNLSDPQAVRRADPEQKLQAVLDIGRSLGNSLDLSELLASALDCLFRVFPEADHGFVLLTETDQHKIRVHAAKSRDGSEADPREHVSMTVVKRTLSTGDAVLSADVADDTRFQKSESIGELQLRSILCVPLTDPNGSTFGVVQLDTSQIERQFGSEDLDTLASVASQIGLAVQNARLHKEMLTQRDMQRDLEFAMQVQLGFLPSTRPNTDGYEFYDYYEAAKRVGGDYFDYILLPGNRIAVTIGDVAGKGMPAALLMARLFSSARYHLLTKPTVESALTELNQEIAASRLGHRFITCLFAIVDQTANTITVASAGHPGSLIRSTGGQVESFPVKSRGLPIGISLDQTFESVTRPLDVGDTFVIFTDGITEAMDPENDLYGTDRLSAYISSGPESIADLIEGIVQDVDKFAKGQGQRDDMCLVGFRRIQ</sequence>
<dbReference type="InterPro" id="IPR008984">
    <property type="entry name" value="SMAD_FHA_dom_sf"/>
</dbReference>
<dbReference type="InterPro" id="IPR052016">
    <property type="entry name" value="Bact_Sigma-Reg"/>
</dbReference>
<organism evidence="3 4">
    <name type="scientific">Stratiformator vulcanicus</name>
    <dbReference type="NCBI Taxonomy" id="2527980"/>
    <lineage>
        <taxon>Bacteria</taxon>
        <taxon>Pseudomonadati</taxon>
        <taxon>Planctomycetota</taxon>
        <taxon>Planctomycetia</taxon>
        <taxon>Planctomycetales</taxon>
        <taxon>Planctomycetaceae</taxon>
        <taxon>Stratiformator</taxon>
    </lineage>
</organism>
<dbReference type="Proteomes" id="UP000317318">
    <property type="component" value="Chromosome"/>
</dbReference>
<keyword evidence="4" id="KW-1185">Reference proteome</keyword>